<evidence type="ECO:0000256" key="4">
    <source>
        <dbReference type="ARBA" id="ARBA00023136"/>
    </source>
</evidence>
<feature type="transmembrane region" description="Helical" evidence="6">
    <location>
        <begin position="79"/>
        <end position="100"/>
    </location>
</feature>
<evidence type="ECO:0000313" key="9">
    <source>
        <dbReference type="Proteomes" id="UP000275480"/>
    </source>
</evidence>
<dbReference type="Pfam" id="PF01284">
    <property type="entry name" value="MARVEL"/>
    <property type="match status" value="1"/>
</dbReference>
<evidence type="ECO:0000256" key="3">
    <source>
        <dbReference type="ARBA" id="ARBA00022989"/>
    </source>
</evidence>
<dbReference type="Proteomes" id="UP000275480">
    <property type="component" value="Unassembled WGS sequence"/>
</dbReference>
<accession>A0AB74CCM9</accession>
<dbReference type="GO" id="GO:0016020">
    <property type="term" value="C:membrane"/>
    <property type="evidence" value="ECO:0007669"/>
    <property type="project" value="UniProtKB-SubCell"/>
</dbReference>
<keyword evidence="3 6" id="KW-1133">Transmembrane helix</keyword>
<feature type="transmembrane region" description="Helical" evidence="6">
    <location>
        <begin position="22"/>
        <end position="39"/>
    </location>
</feature>
<dbReference type="InterPro" id="IPR008253">
    <property type="entry name" value="Marvel"/>
</dbReference>
<organism evidence="8 9">
    <name type="scientific">Aspergillus flavus</name>
    <dbReference type="NCBI Taxonomy" id="5059"/>
    <lineage>
        <taxon>Eukaryota</taxon>
        <taxon>Fungi</taxon>
        <taxon>Dikarya</taxon>
        <taxon>Ascomycota</taxon>
        <taxon>Pezizomycotina</taxon>
        <taxon>Eurotiomycetes</taxon>
        <taxon>Eurotiomycetidae</taxon>
        <taxon>Eurotiales</taxon>
        <taxon>Aspergillaceae</taxon>
        <taxon>Aspergillus</taxon>
        <taxon>Aspergillus subgen. Circumdati</taxon>
    </lineage>
</organism>
<keyword evidence="2 6" id="KW-0812">Transmembrane</keyword>
<feature type="domain" description="MARVEL" evidence="7">
    <location>
        <begin position="20"/>
        <end position="140"/>
    </location>
</feature>
<evidence type="ECO:0000259" key="7">
    <source>
        <dbReference type="Pfam" id="PF01284"/>
    </source>
</evidence>
<evidence type="ECO:0000256" key="1">
    <source>
        <dbReference type="ARBA" id="ARBA00004141"/>
    </source>
</evidence>
<evidence type="ECO:0000313" key="8">
    <source>
        <dbReference type="EMBL" id="RMZ44309.1"/>
    </source>
</evidence>
<protein>
    <recommendedName>
        <fullName evidence="7">MARVEL domain-containing protein</fullName>
    </recommendedName>
</protein>
<dbReference type="EMBL" id="QQZZ01000087">
    <property type="protein sequence ID" value="RMZ44309.1"/>
    <property type="molecule type" value="Genomic_DNA"/>
</dbReference>
<proteinExistence type="predicted"/>
<feature type="transmembrane region" description="Helical" evidence="6">
    <location>
        <begin position="125"/>
        <end position="147"/>
    </location>
</feature>
<keyword evidence="4 6" id="KW-0472">Membrane</keyword>
<dbReference type="AlphaFoldDB" id="A0AB74CCM9"/>
<sequence length="190" mass="21207">MGSIIPFLTEGQLRFFLLSNRVIQWISSVIVLGITSYFIKTGPRGLTIVYLEVVVRCGLRGSVPNGICFSIPKHTSEDFVLFVDVIFSYLWLAGFIFAAVDYNQNNCHANAPPGVVCSVKWANEAFIFLTFIFTFFALFLETVALWLSRRSQNSPSPHHEKQDPRSSVHSGTRLQSENTVESTASPAQVV</sequence>
<evidence type="ECO:0000256" key="5">
    <source>
        <dbReference type="SAM" id="MobiDB-lite"/>
    </source>
</evidence>
<reference evidence="8 9" key="1">
    <citation type="submission" date="2018-07" db="EMBL/GenBank/DDBJ databases">
        <title>Identification of spontaneous genetic mutation associated with occurrence of a yellow conidial color mutant of Aspergillus flavus.</title>
        <authorList>
            <person name="Chang P.-K."/>
            <person name="Mack B.M."/>
            <person name="Scharfenstein L."/>
            <person name="Gilbert M.K."/>
        </authorList>
    </citation>
    <scope>NUCLEOTIDE SEQUENCE [LARGE SCALE GENOMIC DNA]</scope>
    <source>
        <strain evidence="8 9">CA14</strain>
    </source>
</reference>
<name>A0AB74CCM9_ASPFL</name>
<feature type="region of interest" description="Disordered" evidence="5">
    <location>
        <begin position="154"/>
        <end position="190"/>
    </location>
</feature>
<evidence type="ECO:0000256" key="6">
    <source>
        <dbReference type="SAM" id="Phobius"/>
    </source>
</evidence>
<feature type="compositionally biased region" description="Polar residues" evidence="5">
    <location>
        <begin position="167"/>
        <end position="190"/>
    </location>
</feature>
<feature type="compositionally biased region" description="Basic and acidic residues" evidence="5">
    <location>
        <begin position="157"/>
        <end position="166"/>
    </location>
</feature>
<gene>
    <name evidence="8" type="ORF">CA14_004014</name>
</gene>
<evidence type="ECO:0000256" key="2">
    <source>
        <dbReference type="ARBA" id="ARBA00022692"/>
    </source>
</evidence>
<dbReference type="PANTHER" id="PTHR39608">
    <property type="entry name" value="INTEGRAL MEMBRANE PROTEIN (AFU_ORTHOLOGUE AFUA_5G08640)"/>
    <property type="match status" value="1"/>
</dbReference>
<comment type="caution">
    <text evidence="8">The sequence shown here is derived from an EMBL/GenBank/DDBJ whole genome shotgun (WGS) entry which is preliminary data.</text>
</comment>
<comment type="subcellular location">
    <subcellularLocation>
        <location evidence="1">Membrane</location>
        <topology evidence="1">Multi-pass membrane protein</topology>
    </subcellularLocation>
</comment>
<dbReference type="PANTHER" id="PTHR39608:SF2">
    <property type="entry name" value="MARVEL DOMAIN-CONTAINING PROTEIN"/>
    <property type="match status" value="1"/>
</dbReference>